<organism evidence="1 2">
    <name type="scientific">Paramormyrops kingsleyae</name>
    <dbReference type="NCBI Taxonomy" id="1676925"/>
    <lineage>
        <taxon>Eukaryota</taxon>
        <taxon>Metazoa</taxon>
        <taxon>Chordata</taxon>
        <taxon>Craniata</taxon>
        <taxon>Vertebrata</taxon>
        <taxon>Euteleostomi</taxon>
        <taxon>Actinopterygii</taxon>
        <taxon>Neopterygii</taxon>
        <taxon>Teleostei</taxon>
        <taxon>Osteoglossocephala</taxon>
        <taxon>Osteoglossomorpha</taxon>
        <taxon>Osteoglossiformes</taxon>
        <taxon>Mormyridae</taxon>
        <taxon>Paramormyrops</taxon>
    </lineage>
</organism>
<reference evidence="1" key="2">
    <citation type="submission" date="2025-09" db="UniProtKB">
        <authorList>
            <consortium name="Ensembl"/>
        </authorList>
    </citation>
    <scope>IDENTIFICATION</scope>
</reference>
<dbReference type="GO" id="GO:0003690">
    <property type="term" value="F:double-stranded DNA binding"/>
    <property type="evidence" value="ECO:0007669"/>
    <property type="project" value="InterPro"/>
</dbReference>
<evidence type="ECO:0000313" key="1">
    <source>
        <dbReference type="Ensembl" id="ENSPKIP00000012313.1"/>
    </source>
</evidence>
<dbReference type="GeneTree" id="ENSGT00390000017898"/>
<dbReference type="GO" id="GO:0006357">
    <property type="term" value="P:regulation of transcription by RNA polymerase II"/>
    <property type="evidence" value="ECO:0007669"/>
    <property type="project" value="InterPro"/>
</dbReference>
<dbReference type="PANTHER" id="PTHR32344:SF1">
    <property type="entry name" value="U1-TYPE DOMAIN-CONTAINING PROTEIN"/>
    <property type="match status" value="1"/>
</dbReference>
<keyword evidence="2" id="KW-1185">Reference proteome</keyword>
<dbReference type="PANTHER" id="PTHR32344">
    <property type="entry name" value="U1-TYPE DOMAIN-CONTAINING PROTEIN"/>
    <property type="match status" value="1"/>
</dbReference>
<dbReference type="InterPro" id="IPR033375">
    <property type="entry name" value="Cggbp1"/>
</dbReference>
<evidence type="ECO:0000313" key="2">
    <source>
        <dbReference type="Proteomes" id="UP000261540"/>
    </source>
</evidence>
<dbReference type="AlphaFoldDB" id="A0A3B3R1R0"/>
<dbReference type="Ensembl" id="ENSPKIT00000036704.1">
    <property type="protein sequence ID" value="ENSPKIP00000012313.1"/>
    <property type="gene ID" value="ENSPKIG00000000151.1"/>
</dbReference>
<accession>A0A3B3R1R0</accession>
<reference evidence="1" key="1">
    <citation type="submission" date="2025-08" db="UniProtKB">
        <authorList>
            <consortium name="Ensembl"/>
        </authorList>
    </citation>
    <scope>IDENTIFICATION</scope>
</reference>
<protein>
    <recommendedName>
        <fullName evidence="3">U1-type domain-containing protein</fullName>
    </recommendedName>
</protein>
<dbReference type="Proteomes" id="UP000261540">
    <property type="component" value="Unplaced"/>
</dbReference>
<dbReference type="STRING" id="1676925.ENSPKIP00000012313"/>
<evidence type="ECO:0008006" key="3">
    <source>
        <dbReference type="Google" id="ProtNLM"/>
    </source>
</evidence>
<sequence length="197" mass="22217">MMASKKGKDKSHLPSFITAKDRAKQYPSVLHESGGKLFCTPCNKVLDHRRKATINYHLQGHKHQKAAENSNRRRQIMMTKVETKSTVAAAERNKICEDWVRMCTALNIPLSKTDYPLVRQFLLDKVVNGGSIPKSHQLQEKHLGDLYLKGKAELKRKVSGKPVAVIFETPDVEGRCVLHILVAPLEKDDSKNFSISC</sequence>
<dbReference type="GO" id="GO:0005634">
    <property type="term" value="C:nucleus"/>
    <property type="evidence" value="ECO:0007669"/>
    <property type="project" value="InterPro"/>
</dbReference>
<name>A0A3B3R1R0_9TELE</name>
<proteinExistence type="predicted"/>